<keyword evidence="3" id="KW-1185">Reference proteome</keyword>
<dbReference type="OrthoDB" id="17366at2759"/>
<feature type="transmembrane region" description="Helical" evidence="1">
    <location>
        <begin position="86"/>
        <end position="109"/>
    </location>
</feature>
<comment type="caution">
    <text evidence="2">The sequence shown here is derived from an EMBL/GenBank/DDBJ whole genome shotgun (WGS) entry which is preliminary data.</text>
</comment>
<evidence type="ECO:0000256" key="1">
    <source>
        <dbReference type="SAM" id="Phobius"/>
    </source>
</evidence>
<keyword evidence="1" id="KW-0812">Transmembrane</keyword>
<dbReference type="EMBL" id="JABSTR010000007">
    <property type="protein sequence ID" value="KAH9375983.1"/>
    <property type="molecule type" value="Genomic_DNA"/>
</dbReference>
<organism evidence="2 3">
    <name type="scientific">Haemaphysalis longicornis</name>
    <name type="common">Bush tick</name>
    <dbReference type="NCBI Taxonomy" id="44386"/>
    <lineage>
        <taxon>Eukaryota</taxon>
        <taxon>Metazoa</taxon>
        <taxon>Ecdysozoa</taxon>
        <taxon>Arthropoda</taxon>
        <taxon>Chelicerata</taxon>
        <taxon>Arachnida</taxon>
        <taxon>Acari</taxon>
        <taxon>Parasitiformes</taxon>
        <taxon>Ixodida</taxon>
        <taxon>Ixodoidea</taxon>
        <taxon>Ixodidae</taxon>
        <taxon>Haemaphysalinae</taxon>
        <taxon>Haemaphysalis</taxon>
    </lineage>
</organism>
<reference evidence="2 3" key="1">
    <citation type="journal article" date="2020" name="Cell">
        <title>Large-Scale Comparative Analyses of Tick Genomes Elucidate Their Genetic Diversity and Vector Capacities.</title>
        <authorList>
            <consortium name="Tick Genome and Microbiome Consortium (TIGMIC)"/>
            <person name="Jia N."/>
            <person name="Wang J."/>
            <person name="Shi W."/>
            <person name="Du L."/>
            <person name="Sun Y."/>
            <person name="Zhan W."/>
            <person name="Jiang J.F."/>
            <person name="Wang Q."/>
            <person name="Zhang B."/>
            <person name="Ji P."/>
            <person name="Bell-Sakyi L."/>
            <person name="Cui X.M."/>
            <person name="Yuan T.T."/>
            <person name="Jiang B.G."/>
            <person name="Yang W.F."/>
            <person name="Lam T.T."/>
            <person name="Chang Q.C."/>
            <person name="Ding S.J."/>
            <person name="Wang X.J."/>
            <person name="Zhu J.G."/>
            <person name="Ruan X.D."/>
            <person name="Zhao L."/>
            <person name="Wei J.T."/>
            <person name="Ye R.Z."/>
            <person name="Que T.C."/>
            <person name="Du C.H."/>
            <person name="Zhou Y.H."/>
            <person name="Cheng J.X."/>
            <person name="Dai P.F."/>
            <person name="Guo W.B."/>
            <person name="Han X.H."/>
            <person name="Huang E.J."/>
            <person name="Li L.F."/>
            <person name="Wei W."/>
            <person name="Gao Y.C."/>
            <person name="Liu J.Z."/>
            <person name="Shao H.Z."/>
            <person name="Wang X."/>
            <person name="Wang C.C."/>
            <person name="Yang T.C."/>
            <person name="Huo Q.B."/>
            <person name="Li W."/>
            <person name="Chen H.Y."/>
            <person name="Chen S.E."/>
            <person name="Zhou L.G."/>
            <person name="Ni X.B."/>
            <person name="Tian J.H."/>
            <person name="Sheng Y."/>
            <person name="Liu T."/>
            <person name="Pan Y.S."/>
            <person name="Xia L.Y."/>
            <person name="Li J."/>
            <person name="Zhao F."/>
            <person name="Cao W.C."/>
        </authorList>
    </citation>
    <scope>NUCLEOTIDE SEQUENCE [LARGE SCALE GENOMIC DNA]</scope>
    <source>
        <strain evidence="2">HaeL-2018</strain>
    </source>
</reference>
<sequence length="110" mass="11965">MPIRREILRKQARDGFCYGLWVTIGTVLGLGLLFSLVRYTGEQSVPLLVTLASVLELTGSAWLRFPGASSRSYGQRGRFPGSFATGLGSVVLSIVFFHVLAVLFGAPLFE</sequence>
<feature type="transmembrane region" description="Helical" evidence="1">
    <location>
        <begin position="45"/>
        <end position="65"/>
    </location>
</feature>
<dbReference type="AlphaFoldDB" id="A0A9J6GN44"/>
<keyword evidence="1" id="KW-0472">Membrane</keyword>
<feature type="transmembrane region" description="Helical" evidence="1">
    <location>
        <begin position="20"/>
        <end position="39"/>
    </location>
</feature>
<accession>A0A9J6GN44</accession>
<evidence type="ECO:0000313" key="2">
    <source>
        <dbReference type="EMBL" id="KAH9375983.1"/>
    </source>
</evidence>
<evidence type="ECO:0000313" key="3">
    <source>
        <dbReference type="Proteomes" id="UP000821853"/>
    </source>
</evidence>
<protein>
    <submittedName>
        <fullName evidence="2">Uncharacterized protein</fullName>
    </submittedName>
</protein>
<name>A0A9J6GN44_HAELO</name>
<gene>
    <name evidence="2" type="ORF">HPB48_000628</name>
</gene>
<dbReference type="VEuPathDB" id="VectorBase:HLOH_047739"/>
<proteinExistence type="predicted"/>
<dbReference type="Proteomes" id="UP000821853">
    <property type="component" value="Chromosome 5"/>
</dbReference>
<keyword evidence="1" id="KW-1133">Transmembrane helix</keyword>